<keyword evidence="6" id="KW-1185">Reference proteome</keyword>
<keyword evidence="2" id="KW-0547">Nucleotide-binding</keyword>
<dbReference type="CDD" id="cd02022">
    <property type="entry name" value="DPCK"/>
    <property type="match status" value="1"/>
</dbReference>
<dbReference type="Proteomes" id="UP000289738">
    <property type="component" value="Chromosome B03"/>
</dbReference>
<evidence type="ECO:0000313" key="6">
    <source>
        <dbReference type="Proteomes" id="UP000289738"/>
    </source>
</evidence>
<proteinExistence type="predicted"/>
<dbReference type="GO" id="GO:0005524">
    <property type="term" value="F:ATP binding"/>
    <property type="evidence" value="ECO:0007669"/>
    <property type="project" value="UniProtKB-KW"/>
</dbReference>
<gene>
    <name evidence="5" type="ORF">Ahy_B03g068225</name>
</gene>
<dbReference type="NCBIfam" id="TIGR00152">
    <property type="entry name" value="dephospho-CoA kinase"/>
    <property type="match status" value="1"/>
</dbReference>
<comment type="pathway">
    <text evidence="1">Cofactor biosynthesis; coenzyme A biosynthesis.</text>
</comment>
<reference evidence="5 6" key="1">
    <citation type="submission" date="2019-01" db="EMBL/GenBank/DDBJ databases">
        <title>Sequencing of cultivated peanut Arachis hypogaea provides insights into genome evolution and oil improvement.</title>
        <authorList>
            <person name="Chen X."/>
        </authorList>
    </citation>
    <scope>NUCLEOTIDE SEQUENCE [LARGE SCALE GENOMIC DNA]</scope>
    <source>
        <strain evidence="6">cv. Fuhuasheng</strain>
        <tissue evidence="5">Leaves</tissue>
    </source>
</reference>
<organism evidence="5 6">
    <name type="scientific">Arachis hypogaea</name>
    <name type="common">Peanut</name>
    <dbReference type="NCBI Taxonomy" id="3818"/>
    <lineage>
        <taxon>Eukaryota</taxon>
        <taxon>Viridiplantae</taxon>
        <taxon>Streptophyta</taxon>
        <taxon>Embryophyta</taxon>
        <taxon>Tracheophyta</taxon>
        <taxon>Spermatophyta</taxon>
        <taxon>Magnoliopsida</taxon>
        <taxon>eudicotyledons</taxon>
        <taxon>Gunneridae</taxon>
        <taxon>Pentapetalae</taxon>
        <taxon>rosids</taxon>
        <taxon>fabids</taxon>
        <taxon>Fabales</taxon>
        <taxon>Fabaceae</taxon>
        <taxon>Papilionoideae</taxon>
        <taxon>50 kb inversion clade</taxon>
        <taxon>dalbergioids sensu lato</taxon>
        <taxon>Dalbergieae</taxon>
        <taxon>Pterocarpus clade</taxon>
        <taxon>Arachis</taxon>
    </lineage>
</organism>
<dbReference type="PROSITE" id="PS51219">
    <property type="entry name" value="DPCK"/>
    <property type="match status" value="1"/>
</dbReference>
<dbReference type="STRING" id="3818.A0A445A925"/>
<evidence type="ECO:0000256" key="1">
    <source>
        <dbReference type="ARBA" id="ARBA00004724"/>
    </source>
</evidence>
<dbReference type="Gene3D" id="3.40.50.300">
    <property type="entry name" value="P-loop containing nucleotide triphosphate hydrolases"/>
    <property type="match status" value="1"/>
</dbReference>
<dbReference type="GO" id="GO:0004140">
    <property type="term" value="F:dephospho-CoA kinase activity"/>
    <property type="evidence" value="ECO:0007669"/>
    <property type="project" value="InterPro"/>
</dbReference>
<dbReference type="GO" id="GO:0015937">
    <property type="term" value="P:coenzyme A biosynthetic process"/>
    <property type="evidence" value="ECO:0007669"/>
    <property type="project" value="InterPro"/>
</dbReference>
<feature type="region of interest" description="Disordered" evidence="4">
    <location>
        <begin position="102"/>
        <end position="123"/>
    </location>
</feature>
<dbReference type="InterPro" id="IPR027417">
    <property type="entry name" value="P-loop_NTPase"/>
</dbReference>
<dbReference type="SUPFAM" id="SSF52540">
    <property type="entry name" value="P-loop containing nucleoside triphosphate hydrolases"/>
    <property type="match status" value="1"/>
</dbReference>
<evidence type="ECO:0000256" key="2">
    <source>
        <dbReference type="ARBA" id="ARBA00022741"/>
    </source>
</evidence>
<protein>
    <recommendedName>
        <fullName evidence="7">Dephospho-CoA kinase</fullName>
    </recommendedName>
</protein>
<evidence type="ECO:0008006" key="7">
    <source>
        <dbReference type="Google" id="ProtNLM"/>
    </source>
</evidence>
<dbReference type="PANTHER" id="PTHR10695:SF46">
    <property type="entry name" value="BIFUNCTIONAL COENZYME A SYNTHASE-RELATED"/>
    <property type="match status" value="1"/>
</dbReference>
<name>A0A445A925_ARAHY</name>
<evidence type="ECO:0000256" key="3">
    <source>
        <dbReference type="ARBA" id="ARBA00022840"/>
    </source>
</evidence>
<evidence type="ECO:0000313" key="5">
    <source>
        <dbReference type="EMBL" id="RYR22940.1"/>
    </source>
</evidence>
<sequence>MLSHKLMNPSLSYIHTKKQYTSKTVRKRGLLVLGFLKRTSLTLNSQTHSLISHIATSRLASLSVSLESRLLHTRRRLVAGVETPAFQRLVVFHGLLVAGDRSNSSGLRRSSSSGFGSSSSLSRRGPWTVGIIGQAPNLSDEDIVADFEITPWNSKDALKKGSGGWKKVVAAFGEEIFLENGEVNRPMLGQIVFSNPDKCQFLNRLWAPHISSGIFWEVVKLGLKGYKVIVFDVPLLFEAKMDKFTKPIIVVWIDLETQRKRLMGRDK</sequence>
<dbReference type="EMBL" id="SDMP01000013">
    <property type="protein sequence ID" value="RYR22940.1"/>
    <property type="molecule type" value="Genomic_DNA"/>
</dbReference>
<dbReference type="InterPro" id="IPR001977">
    <property type="entry name" value="Depp_CoAkinase"/>
</dbReference>
<keyword evidence="3" id="KW-0067">ATP-binding</keyword>
<dbReference type="Pfam" id="PF01121">
    <property type="entry name" value="CoaE"/>
    <property type="match status" value="1"/>
</dbReference>
<dbReference type="AlphaFoldDB" id="A0A445A925"/>
<evidence type="ECO:0000256" key="4">
    <source>
        <dbReference type="SAM" id="MobiDB-lite"/>
    </source>
</evidence>
<dbReference type="PANTHER" id="PTHR10695">
    <property type="entry name" value="DEPHOSPHO-COA KINASE-RELATED"/>
    <property type="match status" value="1"/>
</dbReference>
<accession>A0A445A925</accession>
<comment type="caution">
    <text evidence="5">The sequence shown here is derived from an EMBL/GenBank/DDBJ whole genome shotgun (WGS) entry which is preliminary data.</text>
</comment>